<dbReference type="RefSeq" id="XP_067922078.1">
    <property type="nucleotide sequence ID" value="XM_068065948.1"/>
</dbReference>
<name>A0A2C6KIR1_9APIC</name>
<sequence>WPTNIHHPPRFLFFFFYFNCLYDDTSPSAAGTATQPVDWQHIPKYCGCHRLAPPQQTKAVTRSGQSSLWYIPKYHKSLPV</sequence>
<keyword evidence="1" id="KW-0732">Signal</keyword>
<organism evidence="2 3">
    <name type="scientific">Cystoisospora suis</name>
    <dbReference type="NCBI Taxonomy" id="483139"/>
    <lineage>
        <taxon>Eukaryota</taxon>
        <taxon>Sar</taxon>
        <taxon>Alveolata</taxon>
        <taxon>Apicomplexa</taxon>
        <taxon>Conoidasida</taxon>
        <taxon>Coccidia</taxon>
        <taxon>Eucoccidiorida</taxon>
        <taxon>Eimeriorina</taxon>
        <taxon>Sarcocystidae</taxon>
        <taxon>Cystoisospora</taxon>
    </lineage>
</organism>
<accession>A0A2C6KIR1</accession>
<evidence type="ECO:0000256" key="1">
    <source>
        <dbReference type="SAM" id="SignalP"/>
    </source>
</evidence>
<comment type="caution">
    <text evidence="2">The sequence shown here is derived from an EMBL/GenBank/DDBJ whole genome shotgun (WGS) entry which is preliminary data.</text>
</comment>
<dbReference type="EMBL" id="MIGC01002800">
    <property type="protein sequence ID" value="PHJ20390.1"/>
    <property type="molecule type" value="Genomic_DNA"/>
</dbReference>
<protein>
    <submittedName>
        <fullName evidence="2">Uncharacterized protein</fullName>
    </submittedName>
</protein>
<evidence type="ECO:0000313" key="2">
    <source>
        <dbReference type="EMBL" id="PHJ20390.1"/>
    </source>
</evidence>
<reference evidence="2 3" key="1">
    <citation type="journal article" date="2017" name="Int. J. Parasitol.">
        <title>The genome of the protozoan parasite Cystoisospora suis and a reverse vaccinology approach to identify vaccine candidates.</title>
        <authorList>
            <person name="Palmieri N."/>
            <person name="Shrestha A."/>
            <person name="Ruttkowski B."/>
            <person name="Beck T."/>
            <person name="Vogl C."/>
            <person name="Tomley F."/>
            <person name="Blake D.P."/>
            <person name="Joachim A."/>
        </authorList>
    </citation>
    <scope>NUCLEOTIDE SEQUENCE [LARGE SCALE GENOMIC DNA]</scope>
    <source>
        <strain evidence="2 3">Wien I</strain>
    </source>
</reference>
<dbReference type="Proteomes" id="UP000221165">
    <property type="component" value="Unassembled WGS sequence"/>
</dbReference>
<proteinExistence type="predicted"/>
<dbReference type="GeneID" id="94429159"/>
<feature type="non-terminal residue" evidence="2">
    <location>
        <position position="1"/>
    </location>
</feature>
<feature type="chain" id="PRO_5012428789" evidence="1">
    <location>
        <begin position="28"/>
        <end position="80"/>
    </location>
</feature>
<evidence type="ECO:0000313" key="3">
    <source>
        <dbReference type="Proteomes" id="UP000221165"/>
    </source>
</evidence>
<keyword evidence="3" id="KW-1185">Reference proteome</keyword>
<feature type="signal peptide" evidence="1">
    <location>
        <begin position="1"/>
        <end position="27"/>
    </location>
</feature>
<gene>
    <name evidence="2" type="ORF">CSUI_005778</name>
</gene>
<dbReference type="VEuPathDB" id="ToxoDB:CSUI_005778"/>
<dbReference type="AlphaFoldDB" id="A0A2C6KIR1"/>